<sequence length="241" mass="27432">MGKKEGVVLSGNERGVRFWRDKWCGDSPLSMSFLSLFALAVDEKAWLVDIWDSSTEGERCYLMDKRMLTKQKDLQGANELPRLIGMYLKGRSCSCSPDSPLTNPSGGVDYLNHGDIPDRVEEVNQCALSNQVSESCTPKDSIVRSHKEVSGEFLIDGLSPGKWPKCESWNVRGLGSRNKRRMVKDFLRSENPDVVMIQETKKENCDRRFVGSVWTVRNKDGLLFGVWGIRWDFDHLGFKKF</sequence>
<reference evidence="2 3" key="1">
    <citation type="journal article" date="2018" name="PLoS Genet.">
        <title>Population sequencing reveals clonal diversity and ancestral inbreeding in the grapevine cultivar Chardonnay.</title>
        <authorList>
            <person name="Roach M.J."/>
            <person name="Johnson D.L."/>
            <person name="Bohlmann J."/>
            <person name="van Vuuren H.J."/>
            <person name="Jones S.J."/>
            <person name="Pretorius I.S."/>
            <person name="Schmidt S.A."/>
            <person name="Borneman A.R."/>
        </authorList>
    </citation>
    <scope>NUCLEOTIDE SEQUENCE [LARGE SCALE GENOMIC DNA]</scope>
    <source>
        <strain evidence="3">cv. Chardonnay</strain>
        <tissue evidence="2">Leaf</tissue>
    </source>
</reference>
<dbReference type="InterPro" id="IPR020847">
    <property type="entry name" value="AP_endonuclease_F1_BS"/>
</dbReference>
<dbReference type="InterPro" id="IPR005135">
    <property type="entry name" value="Endo/exonuclease/phosphatase"/>
</dbReference>
<dbReference type="EMBL" id="QGNW01000024">
    <property type="protein sequence ID" value="RVX13546.1"/>
    <property type="molecule type" value="Genomic_DNA"/>
</dbReference>
<evidence type="ECO:0000313" key="2">
    <source>
        <dbReference type="EMBL" id="RVX13546.1"/>
    </source>
</evidence>
<dbReference type="Proteomes" id="UP000288805">
    <property type="component" value="Unassembled WGS sequence"/>
</dbReference>
<evidence type="ECO:0000259" key="1">
    <source>
        <dbReference type="Pfam" id="PF03372"/>
    </source>
</evidence>
<gene>
    <name evidence="2" type="ORF">CK203_020982</name>
</gene>
<dbReference type="GO" id="GO:0003677">
    <property type="term" value="F:DNA binding"/>
    <property type="evidence" value="ECO:0007669"/>
    <property type="project" value="InterPro"/>
</dbReference>
<dbReference type="Gene3D" id="3.60.10.10">
    <property type="entry name" value="Endonuclease/exonuclease/phosphatase"/>
    <property type="match status" value="1"/>
</dbReference>
<feature type="domain" description="Endonuclease/exonuclease/phosphatase" evidence="1">
    <location>
        <begin position="168"/>
        <end position="202"/>
    </location>
</feature>
<evidence type="ECO:0000313" key="3">
    <source>
        <dbReference type="Proteomes" id="UP000288805"/>
    </source>
</evidence>
<accession>A0A438JX59</accession>
<dbReference type="GO" id="GO:0004519">
    <property type="term" value="F:endonuclease activity"/>
    <property type="evidence" value="ECO:0007669"/>
    <property type="project" value="InterPro"/>
</dbReference>
<name>A0A438JX59_VITVI</name>
<proteinExistence type="predicted"/>
<dbReference type="InterPro" id="IPR036691">
    <property type="entry name" value="Endo/exonu/phosph_ase_sf"/>
</dbReference>
<comment type="caution">
    <text evidence="2">The sequence shown here is derived from an EMBL/GenBank/DDBJ whole genome shotgun (WGS) entry which is preliminary data.</text>
</comment>
<dbReference type="Pfam" id="PF03372">
    <property type="entry name" value="Exo_endo_phos"/>
    <property type="match status" value="1"/>
</dbReference>
<protein>
    <recommendedName>
        <fullName evidence="1">Endonuclease/exonuclease/phosphatase domain-containing protein</fullName>
    </recommendedName>
</protein>
<dbReference type="SUPFAM" id="SSF56219">
    <property type="entry name" value="DNase I-like"/>
    <property type="match status" value="1"/>
</dbReference>
<dbReference type="PROSITE" id="PS00726">
    <property type="entry name" value="AP_NUCLEASE_F1_1"/>
    <property type="match status" value="1"/>
</dbReference>
<organism evidence="2 3">
    <name type="scientific">Vitis vinifera</name>
    <name type="common">Grape</name>
    <dbReference type="NCBI Taxonomy" id="29760"/>
    <lineage>
        <taxon>Eukaryota</taxon>
        <taxon>Viridiplantae</taxon>
        <taxon>Streptophyta</taxon>
        <taxon>Embryophyta</taxon>
        <taxon>Tracheophyta</taxon>
        <taxon>Spermatophyta</taxon>
        <taxon>Magnoliopsida</taxon>
        <taxon>eudicotyledons</taxon>
        <taxon>Gunneridae</taxon>
        <taxon>Pentapetalae</taxon>
        <taxon>rosids</taxon>
        <taxon>Vitales</taxon>
        <taxon>Vitaceae</taxon>
        <taxon>Viteae</taxon>
        <taxon>Vitis</taxon>
    </lineage>
</organism>
<dbReference type="GO" id="GO:0006281">
    <property type="term" value="P:DNA repair"/>
    <property type="evidence" value="ECO:0007669"/>
    <property type="project" value="InterPro"/>
</dbReference>
<dbReference type="AlphaFoldDB" id="A0A438JX59"/>